<feature type="compositionally biased region" description="Basic residues" evidence="1">
    <location>
        <begin position="145"/>
        <end position="155"/>
    </location>
</feature>
<sequence>MSLAIRLNTVPFPSESTPSPLVLQPGPLHRRRGVDLGMTLQMPAPAQFGYGYAVGNETHAVAATAAAAAVFNTTERGINNNTSSTTIAGNNLYNPGTGRLGYASSSSGIFGSAVSANASTTLFWSPASAAVGTKGPLQPHVSNLPRRKPTVRRRD</sequence>
<dbReference type="EMBL" id="JANVFT010000026">
    <property type="protein sequence ID" value="KAJ4496747.1"/>
    <property type="molecule type" value="Genomic_DNA"/>
</dbReference>
<organism evidence="2 3">
    <name type="scientific">Lentinula lateritia</name>
    <dbReference type="NCBI Taxonomy" id="40482"/>
    <lineage>
        <taxon>Eukaryota</taxon>
        <taxon>Fungi</taxon>
        <taxon>Dikarya</taxon>
        <taxon>Basidiomycota</taxon>
        <taxon>Agaricomycotina</taxon>
        <taxon>Agaricomycetes</taxon>
        <taxon>Agaricomycetidae</taxon>
        <taxon>Agaricales</taxon>
        <taxon>Marasmiineae</taxon>
        <taxon>Omphalotaceae</taxon>
        <taxon>Lentinula</taxon>
    </lineage>
</organism>
<proteinExistence type="predicted"/>
<protein>
    <submittedName>
        <fullName evidence="2">Uncharacterized protein</fullName>
    </submittedName>
</protein>
<reference evidence="2" key="1">
    <citation type="submission" date="2022-08" db="EMBL/GenBank/DDBJ databases">
        <title>A Global Phylogenomic Analysis of the Shiitake Genus Lentinula.</title>
        <authorList>
            <consortium name="DOE Joint Genome Institute"/>
            <person name="Sierra-Patev S."/>
            <person name="Min B."/>
            <person name="Naranjo-Ortiz M."/>
            <person name="Looney B."/>
            <person name="Konkel Z."/>
            <person name="Slot J.C."/>
            <person name="Sakamoto Y."/>
            <person name="Steenwyk J.L."/>
            <person name="Rokas A."/>
            <person name="Carro J."/>
            <person name="Camarero S."/>
            <person name="Ferreira P."/>
            <person name="Molpeceres G."/>
            <person name="Ruiz-Duenas F.J."/>
            <person name="Serrano A."/>
            <person name="Henrissat B."/>
            <person name="Drula E."/>
            <person name="Hughes K.W."/>
            <person name="Mata J.L."/>
            <person name="Ishikawa N.K."/>
            <person name="Vargas-Isla R."/>
            <person name="Ushijima S."/>
            <person name="Smith C.A."/>
            <person name="Ahrendt S."/>
            <person name="Andreopoulos W."/>
            <person name="He G."/>
            <person name="Labutti K."/>
            <person name="Lipzen A."/>
            <person name="Ng V."/>
            <person name="Riley R."/>
            <person name="Sandor L."/>
            <person name="Barry K."/>
            <person name="Martinez A.T."/>
            <person name="Xiao Y."/>
            <person name="Gibbons J.G."/>
            <person name="Terashima K."/>
            <person name="Grigoriev I.V."/>
            <person name="Hibbett D.S."/>
        </authorList>
    </citation>
    <scope>NUCLEOTIDE SEQUENCE</scope>
    <source>
        <strain evidence="2">RHP3577 ss4</strain>
    </source>
</reference>
<evidence type="ECO:0000256" key="1">
    <source>
        <dbReference type="SAM" id="MobiDB-lite"/>
    </source>
</evidence>
<keyword evidence="3" id="KW-1185">Reference proteome</keyword>
<evidence type="ECO:0000313" key="2">
    <source>
        <dbReference type="EMBL" id="KAJ4496747.1"/>
    </source>
</evidence>
<accession>A0ABQ8VK32</accession>
<comment type="caution">
    <text evidence="2">The sequence shown here is derived from an EMBL/GenBank/DDBJ whole genome shotgun (WGS) entry which is preliminary data.</text>
</comment>
<name>A0ABQ8VK32_9AGAR</name>
<evidence type="ECO:0000313" key="3">
    <source>
        <dbReference type="Proteomes" id="UP001150217"/>
    </source>
</evidence>
<dbReference type="Proteomes" id="UP001150217">
    <property type="component" value="Unassembled WGS sequence"/>
</dbReference>
<feature type="region of interest" description="Disordered" evidence="1">
    <location>
        <begin position="134"/>
        <end position="155"/>
    </location>
</feature>
<gene>
    <name evidence="2" type="ORF">C8R41DRAFT_980211</name>
</gene>